<evidence type="ECO:0000256" key="1">
    <source>
        <dbReference type="ARBA" id="ARBA00004926"/>
    </source>
</evidence>
<dbReference type="SUPFAM" id="SSF51182">
    <property type="entry name" value="RmlC-like cupins"/>
    <property type="match status" value="1"/>
</dbReference>
<evidence type="ECO:0000256" key="4">
    <source>
        <dbReference type="ARBA" id="ARBA00022432"/>
    </source>
</evidence>
<sequence length="148" mass="16938">MLDDQVVYDVYSYTRGNPDIPGHLYWGLTVLKPLLINNECNMTKGHFHEDRDCAEIYFGIQGEGLLLLMDESGKCWAEKIYEGSLHYIDGHIAHRLVNTGEKDLKVGACWPTTAGHDYQAIEDHPFPYRVLKRNGQIEFLKVGNQNEL</sequence>
<dbReference type="CDD" id="cd02218">
    <property type="entry name" value="cupin_PGI"/>
    <property type="match status" value="1"/>
</dbReference>
<protein>
    <recommendedName>
        <fullName evidence="3">glucose-6-phosphate isomerase</fullName>
        <ecNumber evidence="3">5.3.1.9</ecNumber>
    </recommendedName>
</protein>
<dbReference type="InterPro" id="IPR011051">
    <property type="entry name" value="RmlC_Cupin_sf"/>
</dbReference>
<dbReference type="EC" id="5.3.1.9" evidence="3"/>
<comment type="similarity">
    <text evidence="2">Belongs to the archaeal-type GPI family.</text>
</comment>
<comment type="pathway">
    <text evidence="1">Carbohydrate degradation; glycolysis; D-glyceraldehyde 3-phosphate and glycerone phosphate from D-glucose: step 2/4.</text>
</comment>
<organism evidence="8 9">
    <name type="scientific">Allocoprobacillus halotolerans</name>
    <dbReference type="NCBI Taxonomy" id="2944914"/>
    <lineage>
        <taxon>Bacteria</taxon>
        <taxon>Bacillati</taxon>
        <taxon>Bacillota</taxon>
        <taxon>Erysipelotrichia</taxon>
        <taxon>Erysipelotrichales</taxon>
        <taxon>Erysipelotrichaceae</taxon>
        <taxon>Allocoprobacillus</taxon>
    </lineage>
</organism>
<evidence type="ECO:0000256" key="6">
    <source>
        <dbReference type="ARBA" id="ARBA00029321"/>
    </source>
</evidence>
<name>A0ABY5IA25_9FIRM</name>
<evidence type="ECO:0000313" key="8">
    <source>
        <dbReference type="EMBL" id="UTY40787.1"/>
    </source>
</evidence>
<evidence type="ECO:0000256" key="3">
    <source>
        <dbReference type="ARBA" id="ARBA00011952"/>
    </source>
</evidence>
<dbReference type="GO" id="GO:0016853">
    <property type="term" value="F:isomerase activity"/>
    <property type="evidence" value="ECO:0007669"/>
    <property type="project" value="UniProtKB-KW"/>
</dbReference>
<dbReference type="Pfam" id="PF06560">
    <property type="entry name" value="GPI"/>
    <property type="match status" value="1"/>
</dbReference>
<dbReference type="InterPro" id="IPR014710">
    <property type="entry name" value="RmlC-like_jellyroll"/>
</dbReference>
<keyword evidence="8" id="KW-0413">Isomerase</keyword>
<keyword evidence="9" id="KW-1185">Reference proteome</keyword>
<dbReference type="RefSeq" id="WP_290142266.1">
    <property type="nucleotide sequence ID" value="NZ_CP101620.1"/>
</dbReference>
<proteinExistence type="inferred from homology"/>
<accession>A0ABY5IA25</accession>
<evidence type="ECO:0000256" key="5">
    <source>
        <dbReference type="ARBA" id="ARBA00023152"/>
    </source>
</evidence>
<evidence type="ECO:0000313" key="9">
    <source>
        <dbReference type="Proteomes" id="UP001060112"/>
    </source>
</evidence>
<feature type="domain" description="Glucose-6-phosphate isomerase prokaryote" evidence="7">
    <location>
        <begin position="2"/>
        <end position="123"/>
    </location>
</feature>
<keyword evidence="4" id="KW-0312">Gluconeogenesis</keyword>
<dbReference type="Proteomes" id="UP001060112">
    <property type="component" value="Chromosome"/>
</dbReference>
<reference evidence="8" key="1">
    <citation type="submission" date="2022-07" db="EMBL/GenBank/DDBJ databases">
        <title>Faecal culturing of patients with breast cancer.</title>
        <authorList>
            <person name="Teng N.M.Y."/>
            <person name="Kiu R."/>
            <person name="Evans R."/>
            <person name="Baker D.J."/>
            <person name="Zenner C."/>
            <person name="Robinson S.D."/>
            <person name="Hall L.J."/>
        </authorList>
    </citation>
    <scope>NUCLEOTIDE SEQUENCE</scope>
    <source>
        <strain evidence="8">LH1062</strain>
    </source>
</reference>
<dbReference type="InterPro" id="IPR010551">
    <property type="entry name" value="G6P_isomerase_prok"/>
</dbReference>
<gene>
    <name evidence="8" type="ORF">NMU03_02855</name>
</gene>
<comment type="catalytic activity">
    <reaction evidence="6">
        <text>alpha-D-glucose 6-phosphate = beta-D-fructose 6-phosphate</text>
        <dbReference type="Rhea" id="RHEA:11816"/>
        <dbReference type="ChEBI" id="CHEBI:57634"/>
        <dbReference type="ChEBI" id="CHEBI:58225"/>
        <dbReference type="EC" id="5.3.1.9"/>
    </reaction>
</comment>
<evidence type="ECO:0000256" key="2">
    <source>
        <dbReference type="ARBA" id="ARBA00006542"/>
    </source>
</evidence>
<keyword evidence="5" id="KW-0324">Glycolysis</keyword>
<evidence type="ECO:0000259" key="7">
    <source>
        <dbReference type="Pfam" id="PF06560"/>
    </source>
</evidence>
<dbReference type="Gene3D" id="2.60.120.10">
    <property type="entry name" value="Jelly Rolls"/>
    <property type="match status" value="1"/>
</dbReference>
<dbReference type="EMBL" id="CP101620">
    <property type="protein sequence ID" value="UTY40787.1"/>
    <property type="molecule type" value="Genomic_DNA"/>
</dbReference>